<organism evidence="3 4">
    <name type="scientific">Glossina brevipalpis</name>
    <dbReference type="NCBI Taxonomy" id="37001"/>
    <lineage>
        <taxon>Eukaryota</taxon>
        <taxon>Metazoa</taxon>
        <taxon>Ecdysozoa</taxon>
        <taxon>Arthropoda</taxon>
        <taxon>Hexapoda</taxon>
        <taxon>Insecta</taxon>
        <taxon>Pterygota</taxon>
        <taxon>Neoptera</taxon>
        <taxon>Endopterygota</taxon>
        <taxon>Diptera</taxon>
        <taxon>Brachycera</taxon>
        <taxon>Muscomorpha</taxon>
        <taxon>Hippoboscoidea</taxon>
        <taxon>Glossinidae</taxon>
        <taxon>Glossina</taxon>
    </lineage>
</organism>
<accession>A0A1A9WG51</accession>
<feature type="compositionally biased region" description="Acidic residues" evidence="1">
    <location>
        <begin position="89"/>
        <end position="115"/>
    </location>
</feature>
<reference evidence="3" key="2">
    <citation type="submission" date="2020-05" db="UniProtKB">
        <authorList>
            <consortium name="EnsemblMetazoa"/>
        </authorList>
    </citation>
    <scope>IDENTIFICATION</scope>
    <source>
        <strain evidence="3">IAEA</strain>
    </source>
</reference>
<evidence type="ECO:0000256" key="1">
    <source>
        <dbReference type="SAM" id="MobiDB-lite"/>
    </source>
</evidence>
<keyword evidence="2" id="KW-0812">Transmembrane</keyword>
<dbReference type="VEuPathDB" id="VectorBase:GBRI018526"/>
<evidence type="ECO:0000313" key="3">
    <source>
        <dbReference type="EnsemblMetazoa" id="GBRI018526-PA"/>
    </source>
</evidence>
<reference evidence="4" key="1">
    <citation type="submission" date="2014-03" db="EMBL/GenBank/DDBJ databases">
        <authorList>
            <person name="Aksoy S."/>
            <person name="Warren W."/>
            <person name="Wilson R.K."/>
        </authorList>
    </citation>
    <scope>NUCLEOTIDE SEQUENCE [LARGE SCALE GENOMIC DNA]</scope>
    <source>
        <strain evidence="4">IAEA</strain>
    </source>
</reference>
<name>A0A1A9WG51_9MUSC</name>
<keyword evidence="2" id="KW-0472">Membrane</keyword>
<protein>
    <submittedName>
        <fullName evidence="3">Uncharacterized protein</fullName>
    </submittedName>
</protein>
<keyword evidence="4" id="KW-1185">Reference proteome</keyword>
<evidence type="ECO:0000313" key="4">
    <source>
        <dbReference type="Proteomes" id="UP000091820"/>
    </source>
</evidence>
<feature type="transmembrane region" description="Helical" evidence="2">
    <location>
        <begin position="43"/>
        <end position="61"/>
    </location>
</feature>
<evidence type="ECO:0000256" key="2">
    <source>
        <dbReference type="SAM" id="Phobius"/>
    </source>
</evidence>
<dbReference type="Proteomes" id="UP000091820">
    <property type="component" value="Unassembled WGS sequence"/>
</dbReference>
<proteinExistence type="predicted"/>
<dbReference type="AlphaFoldDB" id="A0A1A9WG51"/>
<sequence>MKRIQGALHSNGYKEKMDQLLCKSLIILFCDDTSIVASVFYGLYAAAAAAAAAATIVTIVIQRDTINLVAEIDRYPNIHYMFSRNLETKDDDNDNDDDDDDNDDDDDDDDNDDDADVRVLN</sequence>
<feature type="region of interest" description="Disordered" evidence="1">
    <location>
        <begin position="86"/>
        <end position="121"/>
    </location>
</feature>
<keyword evidence="2" id="KW-1133">Transmembrane helix</keyword>
<dbReference type="EnsemblMetazoa" id="GBRI018526-RA">
    <property type="protein sequence ID" value="GBRI018526-PA"/>
    <property type="gene ID" value="GBRI018526"/>
</dbReference>